<dbReference type="Proteomes" id="UP001295423">
    <property type="component" value="Unassembled WGS sequence"/>
</dbReference>
<evidence type="ECO:0000256" key="1">
    <source>
        <dbReference type="SAM" id="Phobius"/>
    </source>
</evidence>
<accession>A0AAD2FHP1</accession>
<keyword evidence="3" id="KW-1185">Reference proteome</keyword>
<feature type="transmembrane region" description="Helical" evidence="1">
    <location>
        <begin position="84"/>
        <end position="103"/>
    </location>
</feature>
<keyword evidence="1" id="KW-1133">Transmembrane helix</keyword>
<feature type="transmembrane region" description="Helical" evidence="1">
    <location>
        <begin position="182"/>
        <end position="201"/>
    </location>
</feature>
<evidence type="ECO:0000313" key="3">
    <source>
        <dbReference type="Proteomes" id="UP001295423"/>
    </source>
</evidence>
<dbReference type="AlphaFoldDB" id="A0AAD2FHP1"/>
<feature type="transmembrane region" description="Helical" evidence="1">
    <location>
        <begin position="213"/>
        <end position="232"/>
    </location>
</feature>
<evidence type="ECO:0000313" key="2">
    <source>
        <dbReference type="EMBL" id="CAJ1932601.1"/>
    </source>
</evidence>
<comment type="caution">
    <text evidence="2">The sequence shown here is derived from an EMBL/GenBank/DDBJ whole genome shotgun (WGS) entry which is preliminary data.</text>
</comment>
<protein>
    <submittedName>
        <fullName evidence="2">Uncharacterized protein</fullName>
    </submittedName>
</protein>
<reference evidence="2" key="1">
    <citation type="submission" date="2023-08" db="EMBL/GenBank/DDBJ databases">
        <authorList>
            <person name="Audoor S."/>
            <person name="Bilcke G."/>
        </authorList>
    </citation>
    <scope>NUCLEOTIDE SEQUENCE</scope>
</reference>
<proteinExistence type="predicted"/>
<organism evidence="2 3">
    <name type="scientific">Cylindrotheca closterium</name>
    <dbReference type="NCBI Taxonomy" id="2856"/>
    <lineage>
        <taxon>Eukaryota</taxon>
        <taxon>Sar</taxon>
        <taxon>Stramenopiles</taxon>
        <taxon>Ochrophyta</taxon>
        <taxon>Bacillariophyta</taxon>
        <taxon>Bacillariophyceae</taxon>
        <taxon>Bacillariophycidae</taxon>
        <taxon>Bacillariales</taxon>
        <taxon>Bacillariaceae</taxon>
        <taxon>Cylindrotheca</taxon>
    </lineage>
</organism>
<name>A0AAD2FHP1_9STRA</name>
<feature type="transmembrane region" description="Helical" evidence="1">
    <location>
        <begin position="30"/>
        <end position="48"/>
    </location>
</feature>
<gene>
    <name evidence="2" type="ORF">CYCCA115_LOCUS2918</name>
</gene>
<keyword evidence="1" id="KW-0472">Membrane</keyword>
<dbReference type="EMBL" id="CAKOGP040000224">
    <property type="protein sequence ID" value="CAJ1932601.1"/>
    <property type="molecule type" value="Genomic_DNA"/>
</dbReference>
<sequence length="273" mass="29116">MYHGTSMIYCGQVALEIKKYGLTIGSLNSVGGSIMAAGITYLLGNLAWKEYLGFDTGKRLNGLLFLYAMVSLCTFTFVPNLCKLGGMLSLLSLFSSAGTLLLATKGYLSGLCADGNKSFLPETLRLCKGAVQTTMCRPPKDMTYPNFICLLTVAIRKAVLVGGVLNEVFFGGGRTLLIVPKLIQLAKLTLLGGALVTSISVEDNEVAKKMVTGPINVMALYIFSFMSAFNLVRASSAFQLADGLLLGMCAFSSASEGLHHVKGHSYNANENSD</sequence>
<feature type="transmembrane region" description="Helical" evidence="1">
    <location>
        <begin position="60"/>
        <end position="78"/>
    </location>
</feature>
<keyword evidence="1" id="KW-0812">Transmembrane</keyword>